<feature type="region of interest" description="Disordered" evidence="1">
    <location>
        <begin position="125"/>
        <end position="185"/>
    </location>
</feature>
<accession>A0A8H4NDW6</accession>
<evidence type="ECO:0000313" key="2">
    <source>
        <dbReference type="EMBL" id="KAF4432649.1"/>
    </source>
</evidence>
<dbReference type="EMBL" id="JAADJG010000947">
    <property type="protein sequence ID" value="KAF4432649.1"/>
    <property type="molecule type" value="Genomic_DNA"/>
</dbReference>
<evidence type="ECO:0000313" key="3">
    <source>
        <dbReference type="Proteomes" id="UP000605986"/>
    </source>
</evidence>
<dbReference type="AlphaFoldDB" id="A0A8H4NDW6"/>
<feature type="compositionally biased region" description="Basic residues" evidence="1">
    <location>
        <begin position="147"/>
        <end position="156"/>
    </location>
</feature>
<dbReference type="OrthoDB" id="4694955at2759"/>
<feature type="compositionally biased region" description="Polar residues" evidence="1">
    <location>
        <begin position="175"/>
        <end position="185"/>
    </location>
</feature>
<name>A0A8H4NDW6_9HYPO</name>
<sequence length="340" mass="38961">METQVVTSEEKLDSASYKCESTIDQEDAFVSIPNGTLLGGAFSVRRKVESLKHGDIYDVDPISMADRDMQTIYQARVFQMEGLAPKLQAHINRTIRRMSGRTVLRITWGQLQVVVFKAEDLGRSEHKNHVQANSESPCHPLSPKSPPPKKPKKVSATRKESERLRQQSCRKAKQTESSPQDKAAQNEQEVGLNLLVDIDPDDIIFLQLINHITSFRPLWNSQHLKPYLEVRYKRAAPSDVKSLVDMMKHEMGYLRQQRNKFIPIMKKCTQYVLENWGVRNDDPKLLPPVLMSQELRLQKTLFIRRYMILLSGLGALDAILAWPDEPENFTRIRALSSKAK</sequence>
<evidence type="ECO:0000256" key="1">
    <source>
        <dbReference type="SAM" id="MobiDB-lite"/>
    </source>
</evidence>
<proteinExistence type="predicted"/>
<organism evidence="2 3">
    <name type="scientific">Fusarium austroafricanum</name>
    <dbReference type="NCBI Taxonomy" id="2364996"/>
    <lineage>
        <taxon>Eukaryota</taxon>
        <taxon>Fungi</taxon>
        <taxon>Dikarya</taxon>
        <taxon>Ascomycota</taxon>
        <taxon>Pezizomycotina</taxon>
        <taxon>Sordariomycetes</taxon>
        <taxon>Hypocreomycetidae</taxon>
        <taxon>Hypocreales</taxon>
        <taxon>Nectriaceae</taxon>
        <taxon>Fusarium</taxon>
        <taxon>Fusarium concolor species complex</taxon>
    </lineage>
</organism>
<reference evidence="2" key="1">
    <citation type="submission" date="2020-01" db="EMBL/GenBank/DDBJ databases">
        <title>Identification and distribution of gene clusters putatively required for synthesis of sphingolipid metabolism inhibitors in phylogenetically diverse species of the filamentous fungus Fusarium.</title>
        <authorList>
            <person name="Kim H.-S."/>
            <person name="Busman M."/>
            <person name="Brown D.W."/>
            <person name="Divon H."/>
            <person name="Uhlig S."/>
            <person name="Proctor R.H."/>
        </authorList>
    </citation>
    <scope>NUCLEOTIDE SEQUENCE</scope>
    <source>
        <strain evidence="2">NRRL 53441</strain>
    </source>
</reference>
<gene>
    <name evidence="2" type="ORF">F53441_13819</name>
</gene>
<protein>
    <submittedName>
        <fullName evidence="2">Uncharacterized protein</fullName>
    </submittedName>
</protein>
<dbReference type="Proteomes" id="UP000605986">
    <property type="component" value="Unassembled WGS sequence"/>
</dbReference>
<keyword evidence="3" id="KW-1185">Reference proteome</keyword>
<comment type="caution">
    <text evidence="2">The sequence shown here is derived from an EMBL/GenBank/DDBJ whole genome shotgun (WGS) entry which is preliminary data.</text>
</comment>